<sequence>MDTTSSILYQYLLPFLSNHDLSLEVLQTKLEEKNVSSKMIECLLTIVRRYRSTFRNLPINLLPMDNILRIISFLAPPPVPPLLDTYNFYDMLKPFYPPFLPNPNRFIHPKKVKKIDIATFKSLLSGWNLFDNPRSKDPDMIKLRQAIKLMIQSDRKNRLRVLYWKPIMQKAIQAIGSIYGEKVIPNESDICIIPREIATSIQGAEKFIRGPEYIEIYDKVDRVKRYMRTKGYKYYVVYNESQDRYHVIKIVEEYDGNGFSNGFTTTLLTSFDMMTQDEKKKVEDKIKYLMLERLRKRRTEELQSKLKQANAQYALQPPPKIGAGQDHDDQQDDMDQLLASLSPTSRGKLMDTIGRSRLQAQLRQLQKHKSAFVQAFTATARERLNTVQALQEIPFNDYSEVLGVAIAFRANDYTYRLLIYNPLEEMWESPDWGILERWWTDTPQFKD</sequence>
<proteinExistence type="predicted"/>
<reference evidence="1" key="1">
    <citation type="journal article" date="2020" name="Nature">
        <title>Giant virus diversity and host interactions through global metagenomics.</title>
        <authorList>
            <person name="Schulz F."/>
            <person name="Roux S."/>
            <person name="Paez-Espino D."/>
            <person name="Jungbluth S."/>
            <person name="Walsh D.A."/>
            <person name="Denef V.J."/>
            <person name="McMahon K.D."/>
            <person name="Konstantinidis K.T."/>
            <person name="Eloe-Fadrosh E.A."/>
            <person name="Kyrpides N.C."/>
            <person name="Woyke T."/>
        </authorList>
    </citation>
    <scope>NUCLEOTIDE SEQUENCE</scope>
    <source>
        <strain evidence="1">GVMAG-S-1101169-75</strain>
    </source>
</reference>
<dbReference type="AlphaFoldDB" id="A0A6C0K4H4"/>
<dbReference type="EMBL" id="MN740795">
    <property type="protein sequence ID" value="QHU12051.1"/>
    <property type="molecule type" value="Genomic_DNA"/>
</dbReference>
<evidence type="ECO:0000313" key="1">
    <source>
        <dbReference type="EMBL" id="QHU12051.1"/>
    </source>
</evidence>
<protein>
    <submittedName>
        <fullName evidence="1">Uncharacterized protein</fullName>
    </submittedName>
</protein>
<accession>A0A6C0K4H4</accession>
<organism evidence="1">
    <name type="scientific">viral metagenome</name>
    <dbReference type="NCBI Taxonomy" id="1070528"/>
    <lineage>
        <taxon>unclassified sequences</taxon>
        <taxon>metagenomes</taxon>
        <taxon>organismal metagenomes</taxon>
    </lineage>
</organism>
<name>A0A6C0K4H4_9ZZZZ</name>